<dbReference type="GO" id="GO:0016878">
    <property type="term" value="F:acid-thiol ligase activity"/>
    <property type="evidence" value="ECO:0007669"/>
    <property type="project" value="UniProtKB-ARBA"/>
</dbReference>
<dbReference type="SUPFAM" id="SSF56801">
    <property type="entry name" value="Acetyl-CoA synthetase-like"/>
    <property type="match status" value="1"/>
</dbReference>
<dbReference type="AlphaFoldDB" id="A0A561EVH7"/>
<sequence>MNDHSLRTLAARSAHHAVHRADHPAVICEDRQLSYAELHRESNRTAHALRAAGLERGSRVAYLGRESEHFFDIALGCAKSGAVVLGVNWRLTAAEIDHILRDSTAELLFVEREFLAVAERVRPELPTLRAVVAIDTPEERYAGFHAWKAGHPDTDLDPGTGPDDAVVQIYTSGTTGLPKGAVIAHRAFFTYIEETAKAGNDWIDWRPDDISLIAFSGASAAGMGWFMHGFNVGATNVVMRQFIASDAVRLVEQLGITTTFVAPAMLEMMLAETTADLPFRSLRKVVYGGAPIGRELLERALTRVGSEFAQLYCSTETGSIVTVLPPVDHVPGSPLLGSAGLACPGNEVKITDKEGRTLPPGTPGQVCIRTPAGFLGYWNRPEQTGETLVDGWIRMGDAGLLDENGYLFLLDRINDTIIVAGQNIYPVEVENALREHPAVAEAAVVGAPHQRWGEAVHAFVVPHQDQRVRARELLLFLRDRLADFKIPTGYDFVDALPRNPNGKVLRRVLREELQQRATERRSA</sequence>
<gene>
    <name evidence="5" type="ORF">FB465_4727</name>
</gene>
<evidence type="ECO:0000313" key="5">
    <source>
        <dbReference type="EMBL" id="TWE19608.1"/>
    </source>
</evidence>
<reference evidence="5 6" key="1">
    <citation type="submission" date="2019-06" db="EMBL/GenBank/DDBJ databases">
        <title>Sequencing the genomes of 1000 actinobacteria strains.</title>
        <authorList>
            <person name="Klenk H.-P."/>
        </authorList>
    </citation>
    <scope>NUCLEOTIDE SEQUENCE [LARGE SCALE GENOMIC DNA]</scope>
    <source>
        <strain evidence="5 6">DSM 41649</strain>
    </source>
</reference>
<accession>A0A561EVH7</accession>
<dbReference type="InterPro" id="IPR042099">
    <property type="entry name" value="ANL_N_sf"/>
</dbReference>
<dbReference type="PANTHER" id="PTHR43767:SF1">
    <property type="entry name" value="NONRIBOSOMAL PEPTIDE SYNTHASE PES1 (EUROFUNG)-RELATED"/>
    <property type="match status" value="1"/>
</dbReference>
<comment type="similarity">
    <text evidence="1">Belongs to the ATP-dependent AMP-binding enzyme family.</text>
</comment>
<dbReference type="InterPro" id="IPR025110">
    <property type="entry name" value="AMP-bd_C"/>
</dbReference>
<dbReference type="Gene3D" id="3.30.300.30">
    <property type="match status" value="1"/>
</dbReference>
<protein>
    <submittedName>
        <fullName evidence="5">Fatty-acyl-CoA synthase</fullName>
    </submittedName>
</protein>
<dbReference type="Gene3D" id="3.40.50.12780">
    <property type="entry name" value="N-terminal domain of ligase-like"/>
    <property type="match status" value="1"/>
</dbReference>
<dbReference type="Pfam" id="PF00501">
    <property type="entry name" value="AMP-binding"/>
    <property type="match status" value="1"/>
</dbReference>
<evidence type="ECO:0000256" key="2">
    <source>
        <dbReference type="ARBA" id="ARBA00022598"/>
    </source>
</evidence>
<name>A0A561EVH7_9ACTN</name>
<dbReference type="Pfam" id="PF13193">
    <property type="entry name" value="AMP-binding_C"/>
    <property type="match status" value="1"/>
</dbReference>
<dbReference type="NCBIfam" id="NF004837">
    <property type="entry name" value="PRK06187.1"/>
    <property type="match status" value="1"/>
</dbReference>
<dbReference type="Proteomes" id="UP000318416">
    <property type="component" value="Unassembled WGS sequence"/>
</dbReference>
<evidence type="ECO:0000259" key="3">
    <source>
        <dbReference type="Pfam" id="PF00501"/>
    </source>
</evidence>
<dbReference type="FunFam" id="3.30.300.30:FF:000008">
    <property type="entry name" value="2,3-dihydroxybenzoate-AMP ligase"/>
    <property type="match status" value="1"/>
</dbReference>
<feature type="domain" description="AMP-binding enzyme C-terminal" evidence="4">
    <location>
        <begin position="428"/>
        <end position="503"/>
    </location>
</feature>
<dbReference type="InterPro" id="IPR000873">
    <property type="entry name" value="AMP-dep_synth/lig_dom"/>
</dbReference>
<dbReference type="InterPro" id="IPR050237">
    <property type="entry name" value="ATP-dep_AMP-bd_enzyme"/>
</dbReference>
<dbReference type="EMBL" id="VIVR01000001">
    <property type="protein sequence ID" value="TWE19608.1"/>
    <property type="molecule type" value="Genomic_DNA"/>
</dbReference>
<evidence type="ECO:0000256" key="1">
    <source>
        <dbReference type="ARBA" id="ARBA00006432"/>
    </source>
</evidence>
<comment type="caution">
    <text evidence="5">The sequence shown here is derived from an EMBL/GenBank/DDBJ whole genome shotgun (WGS) entry which is preliminary data.</text>
</comment>
<dbReference type="RefSeq" id="WP_145793450.1">
    <property type="nucleotide sequence ID" value="NZ_BAAABR010000015.1"/>
</dbReference>
<dbReference type="InterPro" id="IPR045851">
    <property type="entry name" value="AMP-bd_C_sf"/>
</dbReference>
<keyword evidence="2" id="KW-0436">Ligase</keyword>
<dbReference type="PANTHER" id="PTHR43767">
    <property type="entry name" value="LONG-CHAIN-FATTY-ACID--COA LIGASE"/>
    <property type="match status" value="1"/>
</dbReference>
<proteinExistence type="inferred from homology"/>
<keyword evidence="6" id="KW-1185">Reference proteome</keyword>
<evidence type="ECO:0000313" key="6">
    <source>
        <dbReference type="Proteomes" id="UP000318416"/>
    </source>
</evidence>
<evidence type="ECO:0000259" key="4">
    <source>
        <dbReference type="Pfam" id="PF13193"/>
    </source>
</evidence>
<feature type="domain" description="AMP-dependent synthetase/ligase" evidence="3">
    <location>
        <begin position="15"/>
        <end position="378"/>
    </location>
</feature>
<dbReference type="OrthoDB" id="9803968at2"/>
<organism evidence="5 6">
    <name type="scientific">Kitasatospora atroaurantiaca</name>
    <dbReference type="NCBI Taxonomy" id="285545"/>
    <lineage>
        <taxon>Bacteria</taxon>
        <taxon>Bacillati</taxon>
        <taxon>Actinomycetota</taxon>
        <taxon>Actinomycetes</taxon>
        <taxon>Kitasatosporales</taxon>
        <taxon>Streptomycetaceae</taxon>
        <taxon>Kitasatospora</taxon>
    </lineage>
</organism>